<dbReference type="AlphaFoldDB" id="A0A8C4WXJ7"/>
<dbReference type="Gene3D" id="6.10.250.2590">
    <property type="match status" value="1"/>
</dbReference>
<reference evidence="10" key="1">
    <citation type="submission" date="2025-08" db="UniProtKB">
        <authorList>
            <consortium name="Ensembl"/>
        </authorList>
    </citation>
    <scope>IDENTIFICATION</scope>
</reference>
<dbReference type="Ensembl" id="ENSEBUT00000018725.1">
    <property type="protein sequence ID" value="ENSEBUP00000018149.1"/>
    <property type="gene ID" value="ENSEBUG00000011280.1"/>
</dbReference>
<dbReference type="SUPFAM" id="SSF117281">
    <property type="entry name" value="Kelch motif"/>
    <property type="match status" value="2"/>
</dbReference>
<organism evidence="10 11">
    <name type="scientific">Eptatretus burgeri</name>
    <name type="common">Inshore hagfish</name>
    <dbReference type="NCBI Taxonomy" id="7764"/>
    <lineage>
        <taxon>Eukaryota</taxon>
        <taxon>Metazoa</taxon>
        <taxon>Chordata</taxon>
        <taxon>Craniata</taxon>
        <taxon>Vertebrata</taxon>
        <taxon>Cyclostomata</taxon>
        <taxon>Myxini</taxon>
        <taxon>Myxiniformes</taxon>
        <taxon>Myxinidae</taxon>
        <taxon>Eptatretinae</taxon>
        <taxon>Eptatretus</taxon>
    </lineage>
</organism>
<comment type="subcellular location">
    <subcellularLocation>
        <location evidence="1">Nucleus</location>
    </subcellularLocation>
</comment>
<evidence type="ECO:0000313" key="11">
    <source>
        <dbReference type="Proteomes" id="UP000694388"/>
    </source>
</evidence>
<dbReference type="PANTHER" id="PTHR46003:SF3">
    <property type="entry name" value="HOST CELL FACTOR 1"/>
    <property type="match status" value="1"/>
</dbReference>
<evidence type="ECO:0000256" key="4">
    <source>
        <dbReference type="ARBA" id="ARBA00022737"/>
    </source>
</evidence>
<reference evidence="10" key="2">
    <citation type="submission" date="2025-09" db="UniProtKB">
        <authorList>
            <consortium name="Ensembl"/>
        </authorList>
    </citation>
    <scope>IDENTIFICATION</scope>
</reference>
<evidence type="ECO:0000256" key="5">
    <source>
        <dbReference type="ARBA" id="ARBA00022813"/>
    </source>
</evidence>
<keyword evidence="11" id="KW-1185">Reference proteome</keyword>
<keyword evidence="2" id="KW-0880">Kelch repeat</keyword>
<dbReference type="Pfam" id="PF13854">
    <property type="entry name" value="Kelch_HCF"/>
    <property type="match status" value="1"/>
</dbReference>
<name>A0A8C4WXJ7_EPTBU</name>
<feature type="domain" description="Host cell factor Kelch-repeats" evidence="9">
    <location>
        <begin position="42"/>
        <end position="385"/>
    </location>
</feature>
<keyword evidence="5" id="KW-0068">Autocatalytic cleavage</keyword>
<evidence type="ECO:0000256" key="6">
    <source>
        <dbReference type="ARBA" id="ARBA00023242"/>
    </source>
</evidence>
<evidence type="ECO:0000256" key="2">
    <source>
        <dbReference type="ARBA" id="ARBA00022441"/>
    </source>
</evidence>
<dbReference type="FunFam" id="2.120.10.80:FF:000008">
    <property type="entry name" value="host cell factor 1 isoform X1"/>
    <property type="match status" value="1"/>
</dbReference>
<evidence type="ECO:0000313" key="10">
    <source>
        <dbReference type="Ensembl" id="ENSEBUP00000018149.1"/>
    </source>
</evidence>
<feature type="compositionally biased region" description="Basic and acidic residues" evidence="8">
    <location>
        <begin position="1"/>
        <end position="11"/>
    </location>
</feature>
<dbReference type="GO" id="GO:0035097">
    <property type="term" value="C:histone methyltransferase complex"/>
    <property type="evidence" value="ECO:0007669"/>
    <property type="project" value="TreeGrafter"/>
</dbReference>
<dbReference type="GO" id="GO:0006338">
    <property type="term" value="P:chromatin remodeling"/>
    <property type="evidence" value="ECO:0007669"/>
    <property type="project" value="TreeGrafter"/>
</dbReference>
<dbReference type="PANTHER" id="PTHR46003">
    <property type="entry name" value="HOST CELL FACTOR"/>
    <property type="match status" value="1"/>
</dbReference>
<evidence type="ECO:0000259" key="9">
    <source>
        <dbReference type="Pfam" id="PF13854"/>
    </source>
</evidence>
<keyword evidence="3" id="KW-0597">Phosphoprotein</keyword>
<evidence type="ECO:0000256" key="1">
    <source>
        <dbReference type="ARBA" id="ARBA00004123"/>
    </source>
</evidence>
<dbReference type="Gene3D" id="2.120.10.80">
    <property type="entry name" value="Kelch-type beta propeller"/>
    <property type="match status" value="2"/>
</dbReference>
<feature type="region of interest" description="Disordered" evidence="8">
    <location>
        <begin position="1"/>
        <end position="33"/>
    </location>
</feature>
<sequence>MKRRSVKEGDAVRAVSRATFSQGPNPPPRPGLRRRAMAAVAPKWRRVTKSAGPAPRPRHGHRAVAIKELMVVFGGGNEGIVDELSVYNAATNQWFIPAVCGDVPPGCAAYGFVRDGTRLLVFGGMVEYGKYSNDLYELQASRWEWRKLRVLPPKSGPMPCPRLGHSFSLVSGKCYLFGGLANDSDDPKINIPRYLNDLYVLDLNPGSSGLAWEIPETRGGMPPPRESHTAVTHTQPGGLHPRLIIYGGMSGCRLGDLWSLDIDTFTWNNPVLSGVPPLPRSLHSATVIGNNMYVFGGWVPLVVDDIRMATHEKEWKCTNTLACLNLDTYTWESLSMELFEDSVPRARAGHCAVAIHTRLYIWSGRDGYRKAWNNQVCCKDLWYLETEKPAAPGRVQLVRASTNTLEVSWSAVPVADSYLLQIQKYDVPPPATVAPTAPISQPSALRVTAASSVASITPGKKASPVVCIAPTAVCFSSSTMGQPVPSVRTQAPSLVRVPSCIPAAPQFFSTTQKTLPATTGSAGSICGVTTAQPTTQTPSATPQMSGMAALAAVAAATQRISSSSPGTEPSTASPVVTLAPSTSILKTMTVTPSSPTLPAGVKVATTPLMATKMLKTAVAQAVTASSGLMQGAAVTTLSPSRPIIAVHKAGAGTVTQNAHLVTTVVTTVVGGVTKTITLVKSPLSVAGGGTLISNLGKVMSLVHAKSVPSLMSGQTSTGSVAQFLQTKGALPAGTTILKLVTSADGKLATILSTTQALGVGPRQQNLLGLGTGGSVAVGGGGAGQAVKVGSPTIIKTIPVSALLSQTGTAGSTAFKSPIKIVATKVMSPVTGSPAKVITAVPSLATGSPNLVVLKGPGTSSTILRAVSGGHIGTGAVMGGVRLLQPGGSATGKPAMTTLLVKGSTGVSALASVSNTIARSPAGPGNAVVVTPVTALTPGATLASLVPSPVPNQAAVTLSMATKMQQACAKPAIGPLCNTPCSIATELKADEHGQSSENCDGQAKVVVPTITPALGINFLHHFAAITL</sequence>
<dbReference type="InterPro" id="IPR015915">
    <property type="entry name" value="Kelch-typ_b-propeller"/>
</dbReference>
<dbReference type="GO" id="GO:0003713">
    <property type="term" value="F:transcription coactivator activity"/>
    <property type="evidence" value="ECO:0007669"/>
    <property type="project" value="TreeGrafter"/>
</dbReference>
<keyword evidence="7" id="KW-0131">Cell cycle</keyword>
<dbReference type="FunFam" id="2.120.10.80:FF:000015">
    <property type="entry name" value="host cell factor 1 isoform X1"/>
    <property type="match status" value="1"/>
</dbReference>
<dbReference type="GeneTree" id="ENSGT00940000166952"/>
<keyword evidence="4" id="KW-0677">Repeat</keyword>
<protein>
    <recommendedName>
        <fullName evidence="9">Host cell factor Kelch-repeats domain-containing protein</fullName>
    </recommendedName>
</protein>
<accession>A0A8C4WXJ7</accession>
<proteinExistence type="predicted"/>
<dbReference type="InterPro" id="IPR059124">
    <property type="entry name" value="Kelch_HCF"/>
</dbReference>
<keyword evidence="6" id="KW-0539">Nucleus</keyword>
<evidence type="ECO:0000256" key="3">
    <source>
        <dbReference type="ARBA" id="ARBA00022553"/>
    </source>
</evidence>
<evidence type="ECO:0000256" key="8">
    <source>
        <dbReference type="SAM" id="MobiDB-lite"/>
    </source>
</evidence>
<dbReference type="Proteomes" id="UP000694388">
    <property type="component" value="Unplaced"/>
</dbReference>
<evidence type="ECO:0000256" key="7">
    <source>
        <dbReference type="ARBA" id="ARBA00023306"/>
    </source>
</evidence>
<dbReference type="InterPro" id="IPR043536">
    <property type="entry name" value="HCF1/2"/>
</dbReference>